<dbReference type="GO" id="GO:0005576">
    <property type="term" value="C:extracellular region"/>
    <property type="evidence" value="ECO:0007669"/>
    <property type="project" value="UniProtKB-SubCell"/>
</dbReference>
<dbReference type="InterPro" id="IPR052437">
    <property type="entry name" value="Pectin_Meth_Modulator"/>
</dbReference>
<name>A0AAV5CV98_ELECO</name>
<dbReference type="Gene3D" id="2.60.120.260">
    <property type="entry name" value="Galactose-binding domain-like"/>
    <property type="match status" value="1"/>
</dbReference>
<reference evidence="8" key="2">
    <citation type="submission" date="2021-12" db="EMBL/GenBank/DDBJ databases">
        <title>Resequencing data analysis of finger millet.</title>
        <authorList>
            <person name="Hatakeyama M."/>
            <person name="Aluri S."/>
            <person name="Balachadran M.T."/>
            <person name="Sivarajan S.R."/>
            <person name="Poveda L."/>
            <person name="Shimizu-Inatsugi R."/>
            <person name="Schlapbach R."/>
            <person name="Sreeman S.M."/>
            <person name="Shimizu K.K."/>
        </authorList>
    </citation>
    <scope>NUCLEOTIDE SEQUENCE</scope>
</reference>
<dbReference type="Proteomes" id="UP001054889">
    <property type="component" value="Unassembled WGS sequence"/>
</dbReference>
<feature type="signal peptide" evidence="6">
    <location>
        <begin position="1"/>
        <end position="25"/>
    </location>
</feature>
<reference evidence="8" key="1">
    <citation type="journal article" date="2018" name="DNA Res.">
        <title>Multiple hybrid de novo genome assembly of finger millet, an orphan allotetraploid crop.</title>
        <authorList>
            <person name="Hatakeyama M."/>
            <person name="Aluri S."/>
            <person name="Balachadran M.T."/>
            <person name="Sivarajan S.R."/>
            <person name="Patrignani A."/>
            <person name="Gruter S."/>
            <person name="Poveda L."/>
            <person name="Shimizu-Inatsugi R."/>
            <person name="Baeten J."/>
            <person name="Francoijs K.J."/>
            <person name="Nataraja K.N."/>
            <person name="Reddy Y.A.N."/>
            <person name="Phadnis S."/>
            <person name="Ravikumar R.L."/>
            <person name="Schlapbach R."/>
            <person name="Sreeman S.M."/>
            <person name="Shimizu K.K."/>
        </authorList>
    </citation>
    <scope>NUCLEOTIDE SEQUENCE</scope>
</reference>
<dbReference type="InterPro" id="IPR006946">
    <property type="entry name" value="DGR2-like_dom"/>
</dbReference>
<keyword evidence="9" id="KW-1185">Reference proteome</keyword>
<accession>A0AAV5CV98</accession>
<feature type="chain" id="PRO_5043898948" description="DUF642 domain-containing protein" evidence="6">
    <location>
        <begin position="26"/>
        <end position="376"/>
    </location>
</feature>
<evidence type="ECO:0000256" key="1">
    <source>
        <dbReference type="ARBA" id="ARBA00004196"/>
    </source>
</evidence>
<dbReference type="EMBL" id="BQKI01000009">
    <property type="protein sequence ID" value="GJN02473.1"/>
    <property type="molecule type" value="Genomic_DNA"/>
</dbReference>
<sequence>MAANTTTRCVLLLFLVGVAARAASGVTDGLLANGNFEQGPARSQLNGSRVMSPHAIPSWEVSGFVEYIESGQQLNDMILPVPEGARAVRLGNNASIRQKLAGLTRRTYYSITFCAARTCAQAEKVRVSVAPDSGVLPIQTVYTSSGWDCYSWAFKAKHTTAWLSIDDPDAEDDPACGPLIDSVAIKALHHPPHTKTDSVLKNGDFEEGPYIFPNFPWGVLVPPITEDENSPLPEWTIMSDTKVLKFVDAQHFKVPQGKYAVELVAGRETALVQEVRTTPGRSYKMSFAVGDAGNGCQGSLVVEAYASQGKVQVPYESQGTGGHKRAELEFAAVDKVTRVVFQSMNYLMKPDGTLCGPVLDDISLVALPKKHRRLFL</sequence>
<evidence type="ECO:0000313" key="8">
    <source>
        <dbReference type="EMBL" id="GJN02473.1"/>
    </source>
</evidence>
<evidence type="ECO:0000256" key="5">
    <source>
        <dbReference type="ARBA" id="ARBA00023180"/>
    </source>
</evidence>
<comment type="subcellular location">
    <subcellularLocation>
        <location evidence="1">Cell envelope</location>
    </subcellularLocation>
    <subcellularLocation>
        <location evidence="2">Secreted</location>
    </subcellularLocation>
</comment>
<evidence type="ECO:0000313" key="9">
    <source>
        <dbReference type="Proteomes" id="UP001054889"/>
    </source>
</evidence>
<gene>
    <name evidence="8" type="primary">ga19827</name>
    <name evidence="8" type="ORF">PR202_ga19827</name>
</gene>
<organism evidence="8 9">
    <name type="scientific">Eleusine coracana subsp. coracana</name>
    <dbReference type="NCBI Taxonomy" id="191504"/>
    <lineage>
        <taxon>Eukaryota</taxon>
        <taxon>Viridiplantae</taxon>
        <taxon>Streptophyta</taxon>
        <taxon>Embryophyta</taxon>
        <taxon>Tracheophyta</taxon>
        <taxon>Spermatophyta</taxon>
        <taxon>Magnoliopsida</taxon>
        <taxon>Liliopsida</taxon>
        <taxon>Poales</taxon>
        <taxon>Poaceae</taxon>
        <taxon>PACMAD clade</taxon>
        <taxon>Chloridoideae</taxon>
        <taxon>Cynodonteae</taxon>
        <taxon>Eleusininae</taxon>
        <taxon>Eleusine</taxon>
    </lineage>
</organism>
<dbReference type="PANTHER" id="PTHR31265">
    <property type="entry name" value="OS02G0527500 PROTEIN-RELATED"/>
    <property type="match status" value="1"/>
</dbReference>
<evidence type="ECO:0000256" key="6">
    <source>
        <dbReference type="SAM" id="SignalP"/>
    </source>
</evidence>
<evidence type="ECO:0000256" key="2">
    <source>
        <dbReference type="ARBA" id="ARBA00004613"/>
    </source>
</evidence>
<keyword evidence="4 6" id="KW-0732">Signal</keyword>
<proteinExistence type="predicted"/>
<comment type="caution">
    <text evidence="8">The sequence shown here is derived from an EMBL/GenBank/DDBJ whole genome shotgun (WGS) entry which is preliminary data.</text>
</comment>
<evidence type="ECO:0000259" key="7">
    <source>
        <dbReference type="Pfam" id="PF04862"/>
    </source>
</evidence>
<dbReference type="AlphaFoldDB" id="A0AAV5CV98"/>
<feature type="domain" description="DUF642" evidence="7">
    <location>
        <begin position="29"/>
        <end position="186"/>
    </location>
</feature>
<dbReference type="PANTHER" id="PTHR31265:SF8">
    <property type="entry name" value="OS04G0494950 PROTEIN"/>
    <property type="match status" value="1"/>
</dbReference>
<keyword evidence="5" id="KW-0325">Glycoprotein</keyword>
<dbReference type="Pfam" id="PF04862">
    <property type="entry name" value="DUF642"/>
    <property type="match status" value="2"/>
</dbReference>
<evidence type="ECO:0000256" key="4">
    <source>
        <dbReference type="ARBA" id="ARBA00022729"/>
    </source>
</evidence>
<keyword evidence="3" id="KW-0964">Secreted</keyword>
<evidence type="ECO:0000256" key="3">
    <source>
        <dbReference type="ARBA" id="ARBA00022525"/>
    </source>
</evidence>
<feature type="domain" description="DUF642" evidence="7">
    <location>
        <begin position="199"/>
        <end position="363"/>
    </location>
</feature>
<protein>
    <recommendedName>
        <fullName evidence="7">DUF642 domain-containing protein</fullName>
    </recommendedName>
</protein>